<evidence type="ECO:0008006" key="4">
    <source>
        <dbReference type="Google" id="ProtNLM"/>
    </source>
</evidence>
<feature type="compositionally biased region" description="Basic and acidic residues" evidence="1">
    <location>
        <begin position="45"/>
        <end position="73"/>
    </location>
</feature>
<comment type="caution">
    <text evidence="2">The sequence shown here is derived from an EMBL/GenBank/DDBJ whole genome shotgun (WGS) entry which is preliminary data.</text>
</comment>
<dbReference type="GO" id="GO:0003735">
    <property type="term" value="F:structural constituent of ribosome"/>
    <property type="evidence" value="ECO:0007669"/>
    <property type="project" value="InterPro"/>
</dbReference>
<sequence>MMHRLAQTVSPLRSTNNVCKRLTLSSRQNLSASYAPSNTFSRGYADAKKPAEKKEEPKKEKREKKEEEDTKEVFKGPNVLKALRVKTKFVDQSKLPLDTSGLDYNIRVAMLIKRIPLVSITPQWKLDYDDMKLISQKTEAAALMKQWEQDGRDRLEMELKFRAQKTGKKNKKQMANTPVLKKRIVDDGTTSILSEKIWPLITSNDEKGILNTTYRQLTENLYMLIKKTEGSPWQFPEVGWVSQDLSNLKKTADRVSLETLGDDVNVHVLGNAPIQYRDVSTRSGGEKPKDRIFYYTAVYMYGKPDIVKDKCHEYIWVTRDEIKNYLAPEEFELLDKLLIPQ</sequence>
<accession>A0A2P6NRX4</accession>
<evidence type="ECO:0000256" key="1">
    <source>
        <dbReference type="SAM" id="MobiDB-lite"/>
    </source>
</evidence>
<dbReference type="Proteomes" id="UP000241769">
    <property type="component" value="Unassembled WGS sequence"/>
</dbReference>
<dbReference type="OrthoDB" id="194611at2759"/>
<dbReference type="Gene3D" id="3.90.79.10">
    <property type="entry name" value="Nucleoside Triphosphate Pyrophosphohydrolase"/>
    <property type="match status" value="1"/>
</dbReference>
<gene>
    <name evidence="2" type="ORF">PROFUN_02863</name>
</gene>
<dbReference type="STRING" id="1890364.A0A2P6NRX4"/>
<dbReference type="AlphaFoldDB" id="A0A2P6NRX4"/>
<dbReference type="PANTHER" id="PTHR13124:SF12">
    <property type="entry name" value="LARGE RIBOSOMAL SUBUNIT PROTEIN ML46"/>
    <property type="match status" value="1"/>
</dbReference>
<dbReference type="PANTHER" id="PTHR13124">
    <property type="entry name" value="39S RIBOSOMAL PROTEIN L46, MITOCHONDRIAL PRECURSOR-RELATED"/>
    <property type="match status" value="1"/>
</dbReference>
<feature type="region of interest" description="Disordered" evidence="1">
    <location>
        <begin position="33"/>
        <end position="73"/>
    </location>
</feature>
<dbReference type="InParanoid" id="A0A2P6NRX4"/>
<evidence type="ECO:0000313" key="3">
    <source>
        <dbReference type="Proteomes" id="UP000241769"/>
    </source>
</evidence>
<protein>
    <recommendedName>
        <fullName evidence="4">Ribosomal protein L46 N-terminal domain-containing protein</fullName>
    </recommendedName>
</protein>
<reference evidence="2 3" key="1">
    <citation type="journal article" date="2018" name="Genome Biol. Evol.">
        <title>Multiple Roots of Fruiting Body Formation in Amoebozoa.</title>
        <authorList>
            <person name="Hillmann F."/>
            <person name="Forbes G."/>
            <person name="Novohradska S."/>
            <person name="Ferling I."/>
            <person name="Riege K."/>
            <person name="Groth M."/>
            <person name="Westermann M."/>
            <person name="Marz M."/>
            <person name="Spaller T."/>
            <person name="Winckler T."/>
            <person name="Schaap P."/>
            <person name="Glockner G."/>
        </authorList>
    </citation>
    <scope>NUCLEOTIDE SEQUENCE [LARGE SCALE GENOMIC DNA]</scope>
    <source>
        <strain evidence="2 3">Jena</strain>
    </source>
</reference>
<evidence type="ECO:0000313" key="2">
    <source>
        <dbReference type="EMBL" id="PRP86714.1"/>
    </source>
</evidence>
<dbReference type="InterPro" id="IPR040008">
    <property type="entry name" value="Ribosomal_mL46"/>
</dbReference>
<dbReference type="EMBL" id="MDYQ01000027">
    <property type="protein sequence ID" value="PRP86714.1"/>
    <property type="molecule type" value="Genomic_DNA"/>
</dbReference>
<name>A0A2P6NRX4_9EUKA</name>
<dbReference type="GO" id="GO:0005762">
    <property type="term" value="C:mitochondrial large ribosomal subunit"/>
    <property type="evidence" value="ECO:0007669"/>
    <property type="project" value="TreeGrafter"/>
</dbReference>
<organism evidence="2 3">
    <name type="scientific">Planoprotostelium fungivorum</name>
    <dbReference type="NCBI Taxonomy" id="1890364"/>
    <lineage>
        <taxon>Eukaryota</taxon>
        <taxon>Amoebozoa</taxon>
        <taxon>Evosea</taxon>
        <taxon>Variosea</taxon>
        <taxon>Cavosteliida</taxon>
        <taxon>Cavosteliaceae</taxon>
        <taxon>Planoprotostelium</taxon>
    </lineage>
</organism>
<keyword evidence="3" id="KW-1185">Reference proteome</keyword>
<proteinExistence type="predicted"/>